<evidence type="ECO:0000313" key="2">
    <source>
        <dbReference type="Proteomes" id="UP001628193"/>
    </source>
</evidence>
<comment type="caution">
    <text evidence="1">The sequence shown here is derived from an EMBL/GenBank/DDBJ whole genome shotgun (WGS) entry which is preliminary data.</text>
</comment>
<name>A0ABQ0C675_9PROT</name>
<accession>A0ABQ0C675</accession>
<proteinExistence type="predicted"/>
<sequence length="345" mass="39573">MKISIGMKLQTGPWGGGNRFVSSLVNHLDTLGWQVSFDLKDPELDLILLTDPRLKLASCSYNHSGILHYLLHINPSALVVHRVNECDERKGTTGLNDLLASATRVADHTVFVSSWLQKLHLGQGMPVKSSSVILNGGNQSIFHPRGYVRWDGHTKLRLVTHHWGAIRMKGFDVYEQLDQMLAQPTCRDRFEFTYIGRLPDDFTFTHAQHIDPLDGQSLADEIRGHHVYLTASRNEPGSNHNIEGALCGLPLLYVPHASMPETSDTWGIPFTPDQFPEKLEEMYASYPRWADRMPDYPFTATRTCSAYVELFNDMIRNRAQILERRRLFRHPWWLARTWWQGNLEK</sequence>
<keyword evidence="2" id="KW-1185">Reference proteome</keyword>
<dbReference type="EMBL" id="BAAFGK010000002">
    <property type="protein sequence ID" value="GAB0056395.1"/>
    <property type="molecule type" value="Genomic_DNA"/>
</dbReference>
<evidence type="ECO:0000313" key="1">
    <source>
        <dbReference type="EMBL" id="GAB0056395.1"/>
    </source>
</evidence>
<organism evidence="1 2">
    <name type="scientific">Candidatus Magnetaquiglobus chichijimensis</name>
    <dbReference type="NCBI Taxonomy" id="3141448"/>
    <lineage>
        <taxon>Bacteria</taxon>
        <taxon>Pseudomonadati</taxon>
        <taxon>Pseudomonadota</taxon>
        <taxon>Magnetococcia</taxon>
        <taxon>Magnetococcales</taxon>
        <taxon>Candidatus Magnetaquicoccaceae</taxon>
        <taxon>Candidatus Magnetaquiglobus</taxon>
    </lineage>
</organism>
<reference evidence="1 2" key="2">
    <citation type="submission" date="2024-09" db="EMBL/GenBank/DDBJ databases">
        <title>Draft genome sequence of Candidatus Magnetaquicoccaceae bacterium FCR-1.</title>
        <authorList>
            <person name="Shimoshige H."/>
            <person name="Shimamura S."/>
            <person name="Taoka A."/>
            <person name="Kobayashi H."/>
            <person name="Maekawa T."/>
        </authorList>
    </citation>
    <scope>NUCLEOTIDE SEQUENCE [LARGE SCALE GENOMIC DNA]</scope>
    <source>
        <strain evidence="1 2">FCR-1</strain>
    </source>
</reference>
<protein>
    <recommendedName>
        <fullName evidence="3">Glycosyltransferase</fullName>
    </recommendedName>
</protein>
<gene>
    <name evidence="1" type="ORF">SIID45300_00701</name>
</gene>
<dbReference type="Proteomes" id="UP001628193">
    <property type="component" value="Unassembled WGS sequence"/>
</dbReference>
<reference evidence="1 2" key="1">
    <citation type="submission" date="2024-05" db="EMBL/GenBank/DDBJ databases">
        <authorList>
            <consortium name="Candidatus Magnetaquicoccaceae bacterium FCR-1 genome sequencing consortium"/>
            <person name="Shimoshige H."/>
            <person name="Shimamura S."/>
            <person name="Taoka A."/>
            <person name="Kobayashi H."/>
            <person name="Maekawa T."/>
        </authorList>
    </citation>
    <scope>NUCLEOTIDE SEQUENCE [LARGE SCALE GENOMIC DNA]</scope>
    <source>
        <strain evidence="1 2">FCR-1</strain>
    </source>
</reference>
<dbReference type="SUPFAM" id="SSF53756">
    <property type="entry name" value="UDP-Glycosyltransferase/glycogen phosphorylase"/>
    <property type="match status" value="1"/>
</dbReference>
<dbReference type="RefSeq" id="WP_420904104.1">
    <property type="nucleotide sequence ID" value="NZ_BAAFGK010000002.1"/>
</dbReference>
<evidence type="ECO:0008006" key="3">
    <source>
        <dbReference type="Google" id="ProtNLM"/>
    </source>
</evidence>
<dbReference type="Gene3D" id="3.40.50.2000">
    <property type="entry name" value="Glycogen Phosphorylase B"/>
    <property type="match status" value="1"/>
</dbReference>